<dbReference type="Proteomes" id="UP000649179">
    <property type="component" value="Unassembled WGS sequence"/>
</dbReference>
<accession>A0A917F9V0</accession>
<evidence type="ECO:0000313" key="3">
    <source>
        <dbReference type="Proteomes" id="UP000649179"/>
    </source>
</evidence>
<reference evidence="2" key="2">
    <citation type="submission" date="2020-09" db="EMBL/GenBank/DDBJ databases">
        <authorList>
            <person name="Sun Q."/>
            <person name="Zhou Y."/>
        </authorList>
    </citation>
    <scope>NUCLEOTIDE SEQUENCE</scope>
    <source>
        <strain evidence="2">CGMCC 1.16067</strain>
    </source>
</reference>
<protein>
    <recommendedName>
        <fullName evidence="1">IrrE N-terminal-like domain-containing protein</fullName>
    </recommendedName>
</protein>
<dbReference type="EMBL" id="BMKQ01000001">
    <property type="protein sequence ID" value="GGF56182.1"/>
    <property type="molecule type" value="Genomic_DNA"/>
</dbReference>
<organism evidence="2 3">
    <name type="scientific">Marmoricola endophyticus</name>
    <dbReference type="NCBI Taxonomy" id="2040280"/>
    <lineage>
        <taxon>Bacteria</taxon>
        <taxon>Bacillati</taxon>
        <taxon>Actinomycetota</taxon>
        <taxon>Actinomycetes</taxon>
        <taxon>Propionibacteriales</taxon>
        <taxon>Nocardioidaceae</taxon>
        <taxon>Marmoricola</taxon>
    </lineage>
</organism>
<dbReference type="Gene3D" id="1.10.10.2910">
    <property type="match status" value="1"/>
</dbReference>
<proteinExistence type="predicted"/>
<sequence>MIATSAGTPRRSEVQAQAQAMVEVAHSYFGADLDRFRTDPCEALDRWPDVALQLVEEPEDAADRDACSVAGAYIETGPGGMPVIQVGLAASPGRRAFTALHELGHHLQRTTIDLVEVIWNQNAGDLFEDLACDAFAAEMLLPDVEVSRYIDDEGPTTDDIIRLFQAGPASRSAVCVRAAQRLPAPGLVALLTNEGQVFFCSTHNLPPLRRGSNQSADPVLERGLTNGRSSGRGHFTYRDDIRGQELFIQTAAFDGDLLLAVAVTDSAPWEDFALPSRDAGPRAATYECADLACGATYTSWEQRCPRCAVPPCTECGRCACVTTTAERQCMSCFLVQPSAGFVGDRCDDCA</sequence>
<evidence type="ECO:0000313" key="2">
    <source>
        <dbReference type="EMBL" id="GGF56182.1"/>
    </source>
</evidence>
<dbReference type="Pfam" id="PF06114">
    <property type="entry name" value="Peptidase_M78"/>
    <property type="match status" value="1"/>
</dbReference>
<comment type="caution">
    <text evidence="2">The sequence shown here is derived from an EMBL/GenBank/DDBJ whole genome shotgun (WGS) entry which is preliminary data.</text>
</comment>
<evidence type="ECO:0000259" key="1">
    <source>
        <dbReference type="Pfam" id="PF06114"/>
    </source>
</evidence>
<keyword evidence="3" id="KW-1185">Reference proteome</keyword>
<dbReference type="InterPro" id="IPR010359">
    <property type="entry name" value="IrrE_HExxH"/>
</dbReference>
<name>A0A917F9V0_9ACTN</name>
<reference evidence="2" key="1">
    <citation type="journal article" date="2014" name="Int. J. Syst. Evol. Microbiol.">
        <title>Complete genome sequence of Corynebacterium casei LMG S-19264T (=DSM 44701T), isolated from a smear-ripened cheese.</title>
        <authorList>
            <consortium name="US DOE Joint Genome Institute (JGI-PGF)"/>
            <person name="Walter F."/>
            <person name="Albersmeier A."/>
            <person name="Kalinowski J."/>
            <person name="Ruckert C."/>
        </authorList>
    </citation>
    <scope>NUCLEOTIDE SEQUENCE</scope>
    <source>
        <strain evidence="2">CGMCC 1.16067</strain>
    </source>
</reference>
<dbReference type="AlphaFoldDB" id="A0A917F9V0"/>
<feature type="domain" description="IrrE N-terminal-like" evidence="1">
    <location>
        <begin position="81"/>
        <end position="165"/>
    </location>
</feature>
<gene>
    <name evidence="2" type="ORF">GCM10011519_32650</name>
</gene>